<dbReference type="Gene3D" id="1.10.260.40">
    <property type="entry name" value="lambda repressor-like DNA-binding domains"/>
    <property type="match status" value="1"/>
</dbReference>
<feature type="transmembrane region" description="Helical" evidence="2">
    <location>
        <begin position="144"/>
        <end position="163"/>
    </location>
</feature>
<dbReference type="SUPFAM" id="SSF47413">
    <property type="entry name" value="lambda repressor-like DNA-binding domains"/>
    <property type="match status" value="1"/>
</dbReference>
<dbReference type="Proteomes" id="UP000664857">
    <property type="component" value="Unassembled WGS sequence"/>
</dbReference>
<dbReference type="PANTHER" id="PTHR46558">
    <property type="entry name" value="TRACRIPTIONAL REGULATORY PROTEIN-RELATED-RELATED"/>
    <property type="match status" value="1"/>
</dbReference>
<dbReference type="InterPro" id="IPR001387">
    <property type="entry name" value="Cro/C1-type_HTH"/>
</dbReference>
<keyword evidence="1" id="KW-0238">DNA-binding</keyword>
<keyword evidence="5" id="KW-1185">Reference proteome</keyword>
<keyword evidence="2" id="KW-1133">Transmembrane helix</keyword>
<evidence type="ECO:0000256" key="1">
    <source>
        <dbReference type="ARBA" id="ARBA00023125"/>
    </source>
</evidence>
<evidence type="ECO:0000313" key="5">
    <source>
        <dbReference type="Proteomes" id="UP000664857"/>
    </source>
</evidence>
<dbReference type="CDD" id="cd00093">
    <property type="entry name" value="HTH_XRE"/>
    <property type="match status" value="1"/>
</dbReference>
<keyword evidence="2" id="KW-0472">Membrane</keyword>
<dbReference type="EMBL" id="JAFLVX010000005">
    <property type="protein sequence ID" value="MBO0475764.1"/>
    <property type="molecule type" value="Genomic_DNA"/>
</dbReference>
<dbReference type="PANTHER" id="PTHR46558:SF15">
    <property type="entry name" value="HELIX-TURN-HELIX DOMAIN PROTEIN"/>
    <property type="match status" value="1"/>
</dbReference>
<protein>
    <submittedName>
        <fullName evidence="4">Helix-turn-helix transcriptional regulator</fullName>
    </submittedName>
</protein>
<gene>
    <name evidence="4" type="ORF">DOK76_01700</name>
</gene>
<keyword evidence="2" id="KW-0812">Transmembrane</keyword>
<feature type="domain" description="HTH cro/C1-type" evidence="3">
    <location>
        <begin position="7"/>
        <end position="61"/>
    </location>
</feature>
<dbReference type="Pfam" id="PF01381">
    <property type="entry name" value="HTH_3"/>
    <property type="match status" value="1"/>
</dbReference>
<reference evidence="4 5" key="1">
    <citation type="submission" date="2021-03" db="EMBL/GenBank/DDBJ databases">
        <title>Enterococcal diversity collection.</title>
        <authorList>
            <person name="Gilmore M.S."/>
            <person name="Schwartzman J."/>
            <person name="Van Tyne D."/>
            <person name="Martin M."/>
            <person name="Earl A.M."/>
            <person name="Manson A.L."/>
            <person name="Straub T."/>
            <person name="Salamzade R."/>
            <person name="Saavedra J."/>
            <person name="Lebreton F."/>
            <person name="Prichula J."/>
            <person name="Schaufler K."/>
            <person name="Gaca A."/>
            <person name="Sgardioli B."/>
            <person name="Wagenaar J."/>
            <person name="Strong T."/>
        </authorList>
    </citation>
    <scope>NUCLEOTIDE SEQUENCE [LARGE SCALE GENOMIC DNA]</scope>
    <source>
        <strain evidence="4 5">DIV0080</strain>
    </source>
</reference>
<dbReference type="PROSITE" id="PS50943">
    <property type="entry name" value="HTH_CROC1"/>
    <property type="match status" value="1"/>
</dbReference>
<dbReference type="SMART" id="SM00530">
    <property type="entry name" value="HTH_XRE"/>
    <property type="match status" value="1"/>
</dbReference>
<evidence type="ECO:0000259" key="3">
    <source>
        <dbReference type="PROSITE" id="PS50943"/>
    </source>
</evidence>
<dbReference type="InterPro" id="IPR010982">
    <property type="entry name" value="Lambda_DNA-bd_dom_sf"/>
</dbReference>
<organism evidence="4 5">
    <name type="scientific">Candidatus Vagococcus giribetii</name>
    <dbReference type="NCBI Taxonomy" id="2230876"/>
    <lineage>
        <taxon>Bacteria</taxon>
        <taxon>Bacillati</taxon>
        <taxon>Bacillota</taxon>
        <taxon>Bacilli</taxon>
        <taxon>Lactobacillales</taxon>
        <taxon>Enterococcaceae</taxon>
        <taxon>Vagococcus</taxon>
    </lineage>
</organism>
<sequence length="167" mass="19269">MEIKNMLKQKRIEHKMTQEELSEKLYVSSKTISNWETGKTTPDLDSLIRLKKLFDISLDELLMEGSEVVENIKKRAEIRDIKICLVCVYISGLILSISDFENLFLSVLAIIGIFANGICGLYFLKKYVEVFKEDWNFQSKVGRLFTIGICLLLIVCFLGVIIYKKMN</sequence>
<comment type="caution">
    <text evidence="4">The sequence shown here is derived from an EMBL/GenBank/DDBJ whole genome shotgun (WGS) entry which is preliminary data.</text>
</comment>
<name>A0ABS3HPU1_9ENTE</name>
<evidence type="ECO:0000313" key="4">
    <source>
        <dbReference type="EMBL" id="MBO0475764.1"/>
    </source>
</evidence>
<accession>A0ABS3HPU1</accession>
<feature type="transmembrane region" description="Helical" evidence="2">
    <location>
        <begin position="81"/>
        <end position="97"/>
    </location>
</feature>
<feature type="transmembrane region" description="Helical" evidence="2">
    <location>
        <begin position="103"/>
        <end position="124"/>
    </location>
</feature>
<proteinExistence type="predicted"/>
<evidence type="ECO:0000256" key="2">
    <source>
        <dbReference type="SAM" id="Phobius"/>
    </source>
</evidence>